<dbReference type="EMBL" id="CAJNOT010001408">
    <property type="protein sequence ID" value="CAF1194570.1"/>
    <property type="molecule type" value="Genomic_DNA"/>
</dbReference>
<organism evidence="1 4">
    <name type="scientific">Rotaria sordida</name>
    <dbReference type="NCBI Taxonomy" id="392033"/>
    <lineage>
        <taxon>Eukaryota</taxon>
        <taxon>Metazoa</taxon>
        <taxon>Spiralia</taxon>
        <taxon>Gnathifera</taxon>
        <taxon>Rotifera</taxon>
        <taxon>Eurotatoria</taxon>
        <taxon>Bdelloidea</taxon>
        <taxon>Philodinida</taxon>
        <taxon>Philodinidae</taxon>
        <taxon>Rotaria</taxon>
    </lineage>
</organism>
<evidence type="ECO:0000313" key="1">
    <source>
        <dbReference type="EMBL" id="CAF1151675.1"/>
    </source>
</evidence>
<gene>
    <name evidence="3" type="ORF">JXQ802_LOCUS34189</name>
    <name evidence="1" type="ORF">PYM288_LOCUS22260</name>
    <name evidence="2" type="ORF">ZHD862_LOCUS22502</name>
</gene>
<dbReference type="EMBL" id="CAJNOL010001610">
    <property type="protein sequence ID" value="CAF1390677.1"/>
    <property type="molecule type" value="Genomic_DNA"/>
</dbReference>
<evidence type="ECO:0000313" key="2">
    <source>
        <dbReference type="EMBL" id="CAF1194570.1"/>
    </source>
</evidence>
<evidence type="ECO:0000313" key="3">
    <source>
        <dbReference type="EMBL" id="CAF1390677.1"/>
    </source>
</evidence>
<proteinExistence type="predicted"/>
<dbReference type="Proteomes" id="UP000663854">
    <property type="component" value="Unassembled WGS sequence"/>
</dbReference>
<dbReference type="EMBL" id="CAJNOH010000941">
    <property type="protein sequence ID" value="CAF1151675.1"/>
    <property type="molecule type" value="Genomic_DNA"/>
</dbReference>
<dbReference type="Proteomes" id="UP000663864">
    <property type="component" value="Unassembled WGS sequence"/>
</dbReference>
<reference evidence="1" key="1">
    <citation type="submission" date="2021-02" db="EMBL/GenBank/DDBJ databases">
        <authorList>
            <person name="Nowell W R."/>
        </authorList>
    </citation>
    <scope>NUCLEOTIDE SEQUENCE</scope>
</reference>
<dbReference type="Proteomes" id="UP000663870">
    <property type="component" value="Unassembled WGS sequence"/>
</dbReference>
<comment type="caution">
    <text evidence="1">The sequence shown here is derived from an EMBL/GenBank/DDBJ whole genome shotgun (WGS) entry which is preliminary data.</text>
</comment>
<sequence length="76" mass="8688">MEAIHTIEKKMDARFYAYVKNIQSSFDINLLSLTIDETEQFGILCSIDGQTCQLAFRVNNENTNTSSHSSKSYFID</sequence>
<accession>A0A814STJ8</accession>
<evidence type="ECO:0000313" key="4">
    <source>
        <dbReference type="Proteomes" id="UP000663854"/>
    </source>
</evidence>
<evidence type="ECO:0000313" key="5">
    <source>
        <dbReference type="Proteomes" id="UP000663870"/>
    </source>
</evidence>
<protein>
    <submittedName>
        <fullName evidence="1">Uncharacterized protein</fullName>
    </submittedName>
</protein>
<name>A0A814STJ8_9BILA</name>
<dbReference type="AlphaFoldDB" id="A0A814STJ8"/>
<keyword evidence="5" id="KW-1185">Reference proteome</keyword>